<dbReference type="Gene3D" id="1.10.287.130">
    <property type="match status" value="1"/>
</dbReference>
<evidence type="ECO:0000256" key="2">
    <source>
        <dbReference type="ARBA" id="ARBA00012438"/>
    </source>
</evidence>
<dbReference type="Pfam" id="PF02518">
    <property type="entry name" value="HATPase_c"/>
    <property type="match status" value="1"/>
</dbReference>
<organism evidence="8 9">
    <name type="scientific">Commensalibacter intestini A911</name>
    <dbReference type="NCBI Taxonomy" id="1088868"/>
    <lineage>
        <taxon>Bacteria</taxon>
        <taxon>Pseudomonadati</taxon>
        <taxon>Pseudomonadota</taxon>
        <taxon>Alphaproteobacteria</taxon>
        <taxon>Acetobacterales</taxon>
        <taxon>Acetobacteraceae</taxon>
    </lineage>
</organism>
<dbReference type="InterPro" id="IPR001789">
    <property type="entry name" value="Sig_transdc_resp-reg_receiver"/>
</dbReference>
<reference evidence="8 9" key="1">
    <citation type="submission" date="2011-10" db="EMBL/GenBank/DDBJ databases">
        <title>Genome Sequence of Commensalibacter intestini A911, isolated from Drosophila gut.</title>
        <authorList>
            <person name="Lee W.-J."/>
            <person name="Kim E.-K."/>
        </authorList>
    </citation>
    <scope>NUCLEOTIDE SEQUENCE [LARGE SCALE GENOMIC DNA]</scope>
    <source>
        <strain evidence="8 9">A911</strain>
    </source>
</reference>
<comment type="catalytic activity">
    <reaction evidence="1">
        <text>ATP + protein L-histidine = ADP + protein N-phospho-L-histidine.</text>
        <dbReference type="EC" id="2.7.13.3"/>
    </reaction>
</comment>
<keyword evidence="8" id="KW-0808">Transferase</keyword>
<dbReference type="PANTHER" id="PTHR43065:SF42">
    <property type="entry name" value="TWO-COMPONENT SENSOR PPRA"/>
    <property type="match status" value="1"/>
</dbReference>
<dbReference type="GO" id="GO:0000155">
    <property type="term" value="F:phosphorelay sensor kinase activity"/>
    <property type="evidence" value="ECO:0007669"/>
    <property type="project" value="InterPro"/>
</dbReference>
<keyword evidence="3" id="KW-0597">Phosphoprotein</keyword>
<dbReference type="RefSeq" id="WP_008853250.1">
    <property type="nucleotide sequence ID" value="NZ_AGFR01000003.1"/>
</dbReference>
<dbReference type="Pfam" id="PF08448">
    <property type="entry name" value="PAS_4"/>
    <property type="match status" value="1"/>
</dbReference>
<dbReference type="SUPFAM" id="SSF55785">
    <property type="entry name" value="PYP-like sensor domain (PAS domain)"/>
    <property type="match status" value="1"/>
</dbReference>
<comment type="caution">
    <text evidence="8">The sequence shown here is derived from an EMBL/GenBank/DDBJ whole genome shotgun (WGS) entry which is preliminary data.</text>
</comment>
<dbReference type="SUPFAM" id="SSF55874">
    <property type="entry name" value="ATPase domain of HSP90 chaperone/DNA topoisomerase II/histidine kinase"/>
    <property type="match status" value="1"/>
</dbReference>
<dbReference type="eggNOG" id="COG4191">
    <property type="taxonomic scope" value="Bacteria"/>
</dbReference>
<dbReference type="InterPro" id="IPR011006">
    <property type="entry name" value="CheY-like_superfamily"/>
</dbReference>
<sequence length="528" mass="58711">MGALPAVLIVDDDPLVLHALKQILEGQFSVKITESPHCALDMIKRGVHFSAILYNYCMPSMYGNVFFARVRNITVATRILLASKDRTDFLISALNQGGISFFISKPFDPFTVKEIVQRAVLRSEYRRQLRHEQLLLQGLLDHLPYGLAFKDEQGKFTRMNELAATRRGLTVQECLGKTEEEIEPSFKPEELIAFKQRLQKEERFVATLEVPAHASHEEAQWFVITRLLLGRAKGEVARPSVIMELDITEQKNLEAKLQQAEKLQALGTMAGSIAHDFNNLLTTIMGSLELSEQMLAVEHLADKQVTSIKRLLVNALAAAQKGSVLTERLLSFSRRKKLALQEVDVVKQLQENYELLSQTLSMRHASRSKGIKGAGIKESIYLDVKYQISTGAFVKTDPSQLELAVMNLCINSSDAMPHGGKIMVIVHKETVSEGSNHNSQLSFGEYVVVTVKDEGEGMSAETIAHIFEPFFTTKEVGWGTGLGLAMVYGFAQQSGGDIMVKSQLGVGTAISIYLPILNQKNNALYQDI</sequence>
<dbReference type="PROSITE" id="PS50110">
    <property type="entry name" value="RESPONSE_REGULATORY"/>
    <property type="match status" value="1"/>
</dbReference>
<evidence type="ECO:0000256" key="3">
    <source>
        <dbReference type="ARBA" id="ARBA00022553"/>
    </source>
</evidence>
<dbReference type="SUPFAM" id="SSF47384">
    <property type="entry name" value="Homodimeric domain of signal transducing histidine kinase"/>
    <property type="match status" value="1"/>
</dbReference>
<dbReference type="SMART" id="SM00388">
    <property type="entry name" value="HisKA"/>
    <property type="match status" value="1"/>
</dbReference>
<dbReference type="InterPro" id="IPR036890">
    <property type="entry name" value="HATPase_C_sf"/>
</dbReference>
<evidence type="ECO:0000256" key="4">
    <source>
        <dbReference type="PROSITE-ProRule" id="PRU00169"/>
    </source>
</evidence>
<dbReference type="Gene3D" id="3.30.450.20">
    <property type="entry name" value="PAS domain"/>
    <property type="match status" value="1"/>
</dbReference>
<feature type="domain" description="Histidine kinase" evidence="5">
    <location>
        <begin position="272"/>
        <end position="518"/>
    </location>
</feature>
<dbReference type="InterPro" id="IPR036097">
    <property type="entry name" value="HisK_dim/P_sf"/>
</dbReference>
<dbReference type="STRING" id="1088868.CIN_02600"/>
<gene>
    <name evidence="8" type="ORF">CIN_02600</name>
</gene>
<dbReference type="InterPro" id="IPR004358">
    <property type="entry name" value="Sig_transdc_His_kin-like_C"/>
</dbReference>
<feature type="domain" description="Response regulatory" evidence="6">
    <location>
        <begin position="6"/>
        <end position="120"/>
    </location>
</feature>
<keyword evidence="8" id="KW-0418">Kinase</keyword>
<dbReference type="SMART" id="SM00387">
    <property type="entry name" value="HATPase_c"/>
    <property type="match status" value="1"/>
</dbReference>
<dbReference type="PRINTS" id="PR00344">
    <property type="entry name" value="BCTRLSENSOR"/>
</dbReference>
<dbReference type="InterPro" id="IPR013656">
    <property type="entry name" value="PAS_4"/>
</dbReference>
<dbReference type="InterPro" id="IPR003594">
    <property type="entry name" value="HATPase_dom"/>
</dbReference>
<dbReference type="SMART" id="SM00091">
    <property type="entry name" value="PAS"/>
    <property type="match status" value="1"/>
</dbReference>
<dbReference type="SMART" id="SM00448">
    <property type="entry name" value="REC"/>
    <property type="match status" value="1"/>
</dbReference>
<dbReference type="InterPro" id="IPR035965">
    <property type="entry name" value="PAS-like_dom_sf"/>
</dbReference>
<dbReference type="AlphaFoldDB" id="G6EXU0"/>
<dbReference type="SUPFAM" id="SSF52172">
    <property type="entry name" value="CheY-like"/>
    <property type="match status" value="1"/>
</dbReference>
<proteinExistence type="predicted"/>
<dbReference type="Gene3D" id="3.30.565.10">
    <property type="entry name" value="Histidine kinase-like ATPase, C-terminal domain"/>
    <property type="match status" value="1"/>
</dbReference>
<dbReference type="EMBL" id="AGFR01000003">
    <property type="protein sequence ID" value="EHD14328.1"/>
    <property type="molecule type" value="Genomic_DNA"/>
</dbReference>
<dbReference type="CDD" id="cd00082">
    <property type="entry name" value="HisKA"/>
    <property type="match status" value="1"/>
</dbReference>
<evidence type="ECO:0000259" key="7">
    <source>
        <dbReference type="PROSITE" id="PS50112"/>
    </source>
</evidence>
<dbReference type="InterPro" id="IPR000014">
    <property type="entry name" value="PAS"/>
</dbReference>
<evidence type="ECO:0000259" key="5">
    <source>
        <dbReference type="PROSITE" id="PS50109"/>
    </source>
</evidence>
<dbReference type="Gene3D" id="3.40.50.2300">
    <property type="match status" value="1"/>
</dbReference>
<dbReference type="Pfam" id="PF00072">
    <property type="entry name" value="Response_reg"/>
    <property type="match status" value="1"/>
</dbReference>
<dbReference type="InterPro" id="IPR005467">
    <property type="entry name" value="His_kinase_dom"/>
</dbReference>
<comment type="caution">
    <text evidence="4">Lacks conserved residue(s) required for the propagation of feature annotation.</text>
</comment>
<protein>
    <recommendedName>
        <fullName evidence="2">histidine kinase</fullName>
        <ecNumber evidence="2">2.7.13.3</ecNumber>
    </recommendedName>
</protein>
<evidence type="ECO:0000313" key="8">
    <source>
        <dbReference type="EMBL" id="EHD14328.1"/>
    </source>
</evidence>
<accession>G6EXU0</accession>
<dbReference type="PANTHER" id="PTHR43065">
    <property type="entry name" value="SENSOR HISTIDINE KINASE"/>
    <property type="match status" value="1"/>
</dbReference>
<dbReference type="PROSITE" id="PS50109">
    <property type="entry name" value="HIS_KIN"/>
    <property type="match status" value="1"/>
</dbReference>
<evidence type="ECO:0000259" key="6">
    <source>
        <dbReference type="PROSITE" id="PS50110"/>
    </source>
</evidence>
<dbReference type="EC" id="2.7.13.3" evidence="2"/>
<evidence type="ECO:0000256" key="1">
    <source>
        <dbReference type="ARBA" id="ARBA00000085"/>
    </source>
</evidence>
<name>G6EXU0_9PROT</name>
<dbReference type="Proteomes" id="UP000005939">
    <property type="component" value="Unassembled WGS sequence"/>
</dbReference>
<feature type="domain" description="PAS" evidence="7">
    <location>
        <begin position="132"/>
        <end position="200"/>
    </location>
</feature>
<dbReference type="PROSITE" id="PS50112">
    <property type="entry name" value="PAS"/>
    <property type="match status" value="1"/>
</dbReference>
<evidence type="ECO:0000313" key="9">
    <source>
        <dbReference type="Proteomes" id="UP000005939"/>
    </source>
</evidence>
<dbReference type="InterPro" id="IPR003661">
    <property type="entry name" value="HisK_dim/P_dom"/>
</dbReference>